<dbReference type="Proteomes" id="UP000244168">
    <property type="component" value="Unassembled WGS sequence"/>
</dbReference>
<proteinExistence type="predicted"/>
<comment type="caution">
    <text evidence="2">The sequence shown here is derived from an EMBL/GenBank/DDBJ whole genome shotgun (WGS) entry which is preliminary data.</text>
</comment>
<organism evidence="2 3">
    <name type="scientific">Mucilaginibacter yixingensis</name>
    <dbReference type="NCBI Taxonomy" id="1295612"/>
    <lineage>
        <taxon>Bacteria</taxon>
        <taxon>Pseudomonadati</taxon>
        <taxon>Bacteroidota</taxon>
        <taxon>Sphingobacteriia</taxon>
        <taxon>Sphingobacteriales</taxon>
        <taxon>Sphingobacteriaceae</taxon>
        <taxon>Mucilaginibacter</taxon>
    </lineage>
</organism>
<dbReference type="EMBL" id="QAOQ01000007">
    <property type="protein sequence ID" value="PTQ94093.1"/>
    <property type="molecule type" value="Genomic_DNA"/>
</dbReference>
<evidence type="ECO:0000256" key="1">
    <source>
        <dbReference type="SAM" id="Phobius"/>
    </source>
</evidence>
<name>A0A2T5J6D2_9SPHI</name>
<evidence type="ECO:0000313" key="2">
    <source>
        <dbReference type="EMBL" id="PTQ94093.1"/>
    </source>
</evidence>
<feature type="transmembrane region" description="Helical" evidence="1">
    <location>
        <begin position="6"/>
        <end position="27"/>
    </location>
</feature>
<evidence type="ECO:0000313" key="3">
    <source>
        <dbReference type="Proteomes" id="UP000244168"/>
    </source>
</evidence>
<keyword evidence="1" id="KW-0812">Transmembrane</keyword>
<keyword evidence="1" id="KW-1133">Transmembrane helix</keyword>
<accession>A0A2T5J6D2</accession>
<sequence length="42" mass="4823">MEPLIAKLLIGMLVIAYVCGSANLNWVRNPKLLFRSRSYRKS</sequence>
<dbReference type="RefSeq" id="WP_281260209.1">
    <property type="nucleotide sequence ID" value="NZ_CP160205.1"/>
</dbReference>
<dbReference type="AlphaFoldDB" id="A0A2T5J6D2"/>
<keyword evidence="1" id="KW-0472">Membrane</keyword>
<keyword evidence="3" id="KW-1185">Reference proteome</keyword>
<gene>
    <name evidence="2" type="ORF">C8P68_107157</name>
</gene>
<protein>
    <submittedName>
        <fullName evidence="2">Uncharacterized protein</fullName>
    </submittedName>
</protein>
<reference evidence="2 3" key="1">
    <citation type="submission" date="2018-04" db="EMBL/GenBank/DDBJ databases">
        <title>Genomic Encyclopedia of Archaeal and Bacterial Type Strains, Phase II (KMG-II): from individual species to whole genera.</title>
        <authorList>
            <person name="Goeker M."/>
        </authorList>
    </citation>
    <scope>NUCLEOTIDE SEQUENCE [LARGE SCALE GENOMIC DNA]</scope>
    <source>
        <strain evidence="2 3">DSM 26809</strain>
    </source>
</reference>